<dbReference type="CDD" id="cd00121">
    <property type="entry name" value="MATH"/>
    <property type="match status" value="1"/>
</dbReference>
<dbReference type="Gene3D" id="3.30.710.10">
    <property type="entry name" value="Potassium Channel Kv1.1, Chain A"/>
    <property type="match status" value="1"/>
</dbReference>
<dbReference type="InterPro" id="IPR011333">
    <property type="entry name" value="SKP1/BTB/POZ_sf"/>
</dbReference>
<reference evidence="6 7" key="1">
    <citation type="journal article" date="2016" name="DNA Res.">
        <title>The draft genome of MD-2 pineapple using hybrid error correction of long reads.</title>
        <authorList>
            <person name="Redwan R.M."/>
            <person name="Saidin A."/>
            <person name="Kumar S.V."/>
        </authorList>
    </citation>
    <scope>NUCLEOTIDE SEQUENCE [LARGE SCALE GENOMIC DNA]</scope>
    <source>
        <strain evidence="7">cv. MD2</strain>
        <tissue evidence="6">Leaf</tissue>
    </source>
</reference>
<dbReference type="GeneID" id="109706722"/>
<dbReference type="PROSITE" id="PS50144">
    <property type="entry name" value="MATH"/>
    <property type="match status" value="1"/>
</dbReference>
<reference evidence="9" key="2">
    <citation type="submission" date="2025-04" db="UniProtKB">
        <authorList>
            <consortium name="RefSeq"/>
        </authorList>
    </citation>
    <scope>IDENTIFICATION</scope>
    <source>
        <tissue evidence="9">Leaf</tissue>
    </source>
</reference>
<evidence type="ECO:0000313" key="7">
    <source>
        <dbReference type="Proteomes" id="UP000092600"/>
    </source>
</evidence>
<dbReference type="FunFam" id="3.30.710.10:FF:000136">
    <property type="entry name" value="BTB-POZ and math domain 1"/>
    <property type="match status" value="1"/>
</dbReference>
<evidence type="ECO:0000313" key="9">
    <source>
        <dbReference type="RefSeq" id="XP_020083284.1"/>
    </source>
</evidence>
<dbReference type="Pfam" id="PF00651">
    <property type="entry name" value="BTB"/>
    <property type="match status" value="1"/>
</dbReference>
<evidence type="ECO:0000313" key="8">
    <source>
        <dbReference type="Proteomes" id="UP000515123"/>
    </source>
</evidence>
<comment type="pathway">
    <text evidence="2">Protein modification; protein ubiquitination.</text>
</comment>
<accession>A0A199UKD7</accession>
<dbReference type="Gramene" id="Aco029116.1.mrna1">
    <property type="protein sequence ID" value="Aco029116.1.mrna1.cds1"/>
    <property type="gene ID" value="Aco029116.1.path1"/>
</dbReference>
<name>A0A199UKD7_ANACO</name>
<proteinExistence type="inferred from homology"/>
<evidence type="ECO:0000259" key="4">
    <source>
        <dbReference type="PROSITE" id="PS50097"/>
    </source>
</evidence>
<evidence type="ECO:0000256" key="2">
    <source>
        <dbReference type="ARBA" id="ARBA00004906"/>
    </source>
</evidence>
<sequence length="370" mass="41141">MSHSPSHSSSSQSIHCPVETSSAWVMDKLSGSHRFEINSYSQATKLVGNGDYIKSAIFYVGGHAWTIRYYPHNYPNNYMDSETYVGLFVELASDATNVRALYNLELLDQNRDSVSRAQAGPVTFAYGGQYHGNSCFVKVASLILKDDCLTVRCTVTVLKEPRAVESKIPMIPSITAPPSDLHQHLEQLLESGEGADVTFEVCGTTFGAHRCVLAARSPVFKAQLFGQMKEKNMQCIKIEEMDDAVFKALLHFIYSDSVPPEMEEPQNSSSTVMAQHLLSAADRYELKRLKLICEEKLCQNMDVETVATTLALAEQHFCDRLKAACLEFIASPEKLIAVALTDGFDHLKKSCPYVLKELLEKFGFLSVKEA</sequence>
<organism evidence="6 7">
    <name type="scientific">Ananas comosus</name>
    <name type="common">Pineapple</name>
    <name type="synonym">Ananas ananas</name>
    <dbReference type="NCBI Taxonomy" id="4615"/>
    <lineage>
        <taxon>Eukaryota</taxon>
        <taxon>Viridiplantae</taxon>
        <taxon>Streptophyta</taxon>
        <taxon>Embryophyta</taxon>
        <taxon>Tracheophyta</taxon>
        <taxon>Spermatophyta</taxon>
        <taxon>Magnoliopsida</taxon>
        <taxon>Liliopsida</taxon>
        <taxon>Poales</taxon>
        <taxon>Bromeliaceae</taxon>
        <taxon>Bromelioideae</taxon>
        <taxon>Ananas</taxon>
    </lineage>
</organism>
<dbReference type="Pfam" id="PF24570">
    <property type="entry name" value="BACK_BPM_SPOP"/>
    <property type="match status" value="1"/>
</dbReference>
<dbReference type="Gene3D" id="1.25.40.420">
    <property type="match status" value="1"/>
</dbReference>
<dbReference type="GO" id="GO:0016567">
    <property type="term" value="P:protein ubiquitination"/>
    <property type="evidence" value="ECO:0007669"/>
    <property type="project" value="InterPro"/>
</dbReference>
<feature type="domain" description="BTB" evidence="4">
    <location>
        <begin position="195"/>
        <end position="262"/>
    </location>
</feature>
<dbReference type="InterPro" id="IPR045005">
    <property type="entry name" value="BPM1-6"/>
</dbReference>
<dbReference type="Proteomes" id="UP000092600">
    <property type="component" value="Unassembled WGS sequence"/>
</dbReference>
<feature type="domain" description="MATH" evidence="5">
    <location>
        <begin position="30"/>
        <end position="155"/>
    </location>
</feature>
<dbReference type="InterPro" id="IPR056423">
    <property type="entry name" value="BACK_BPM_SPOP"/>
</dbReference>
<comment type="function">
    <text evidence="1">May act as a substrate-specific adapter of an E3 ubiquitin-protein ligase complex (CUL3-RBX1-BTB) which mediates the ubiquitination and subsequent proteasomal degradation of target proteins.</text>
</comment>
<dbReference type="PANTHER" id="PTHR26379">
    <property type="entry name" value="BTB/POZ AND MATH DOMAIN-CONTAINING PROTEIN 1"/>
    <property type="match status" value="1"/>
</dbReference>
<protein>
    <submittedName>
        <fullName evidence="9">BTB/POZ and MATH domain-containing protein 1-like</fullName>
    </submittedName>
    <submittedName>
        <fullName evidence="6">BTB/POZ and MATH domain-containing protein 2</fullName>
    </submittedName>
</protein>
<dbReference type="Proteomes" id="UP000515123">
    <property type="component" value="Linkage group 2"/>
</dbReference>
<dbReference type="STRING" id="4615.A0A199UKD7"/>
<dbReference type="SMART" id="SM00225">
    <property type="entry name" value="BTB"/>
    <property type="match status" value="1"/>
</dbReference>
<dbReference type="OrthoDB" id="585504at2759"/>
<comment type="similarity">
    <text evidence="3">Belongs to the Tdpoz family.</text>
</comment>
<dbReference type="RefSeq" id="XP_020083284.1">
    <property type="nucleotide sequence ID" value="XM_020227695.1"/>
</dbReference>
<gene>
    <name evidence="9" type="primary">LOC109706722</name>
    <name evidence="6" type="ORF">ACMD2_15301</name>
</gene>
<evidence type="ECO:0000313" key="6">
    <source>
        <dbReference type="EMBL" id="OAY65194.1"/>
    </source>
</evidence>
<evidence type="ECO:0000256" key="3">
    <source>
        <dbReference type="ARBA" id="ARBA00010846"/>
    </source>
</evidence>
<dbReference type="PROSITE" id="PS50097">
    <property type="entry name" value="BTB"/>
    <property type="match status" value="1"/>
</dbReference>
<dbReference type="Gene3D" id="2.60.210.10">
    <property type="entry name" value="Apoptosis, Tumor Necrosis Factor Receptor Associated Protein 2, Chain A"/>
    <property type="match status" value="1"/>
</dbReference>
<dbReference type="InterPro" id="IPR000210">
    <property type="entry name" value="BTB/POZ_dom"/>
</dbReference>
<dbReference type="AlphaFoldDB" id="A0A199UKD7"/>
<dbReference type="EMBL" id="LSRQ01007165">
    <property type="protein sequence ID" value="OAY65194.1"/>
    <property type="molecule type" value="Genomic_DNA"/>
</dbReference>
<evidence type="ECO:0000256" key="1">
    <source>
        <dbReference type="ARBA" id="ARBA00002668"/>
    </source>
</evidence>
<dbReference type="InterPro" id="IPR008974">
    <property type="entry name" value="TRAF-like"/>
</dbReference>
<dbReference type="InterPro" id="IPR002083">
    <property type="entry name" value="MATH/TRAF_dom"/>
</dbReference>
<dbReference type="SUPFAM" id="SSF54695">
    <property type="entry name" value="POZ domain"/>
    <property type="match status" value="1"/>
</dbReference>
<dbReference type="PANTHER" id="PTHR26379:SF187">
    <property type="entry name" value="OS07G0655300 PROTEIN"/>
    <property type="match status" value="1"/>
</dbReference>
<keyword evidence="8" id="KW-1185">Reference proteome</keyword>
<dbReference type="SUPFAM" id="SSF49599">
    <property type="entry name" value="TRAF domain-like"/>
    <property type="match status" value="1"/>
</dbReference>
<evidence type="ECO:0000259" key="5">
    <source>
        <dbReference type="PROSITE" id="PS50144"/>
    </source>
</evidence>
<dbReference type="GO" id="GO:0071472">
    <property type="term" value="P:cellular response to salt stress"/>
    <property type="evidence" value="ECO:0007669"/>
    <property type="project" value="UniProtKB-ARBA"/>
</dbReference>
<dbReference type="CDD" id="cd18280">
    <property type="entry name" value="BTB_POZ_BPM_plant"/>
    <property type="match status" value="1"/>
</dbReference>
<dbReference type="Pfam" id="PF22486">
    <property type="entry name" value="MATH_2"/>
    <property type="match status" value="1"/>
</dbReference>